<evidence type="ECO:0000256" key="9">
    <source>
        <dbReference type="ARBA" id="ARBA00023014"/>
    </source>
</evidence>
<dbReference type="PROSITE" id="PS51918">
    <property type="entry name" value="RADICAL_SAM"/>
    <property type="match status" value="1"/>
</dbReference>
<dbReference type="GO" id="GO:0051539">
    <property type="term" value="F:4 iron, 4 sulfur cluster binding"/>
    <property type="evidence" value="ECO:0007669"/>
    <property type="project" value="UniProtKB-KW"/>
</dbReference>
<keyword evidence="9 11" id="KW-0411">Iron-sulfur</keyword>
<dbReference type="STRING" id="665126.ABB55_01445"/>
<dbReference type="Pfam" id="PF12544">
    <property type="entry name" value="LAM_C"/>
    <property type="match status" value="1"/>
</dbReference>
<dbReference type="Proteomes" id="UP000048984">
    <property type="component" value="Unassembled WGS sequence"/>
</dbReference>
<dbReference type="InterPro" id="IPR003739">
    <property type="entry name" value="Lys_aminomutase/Glu_NH3_mut"/>
</dbReference>
<dbReference type="SFLD" id="SFLDG01070">
    <property type="entry name" value="PLP-dependent"/>
    <property type="match status" value="1"/>
</dbReference>
<dbReference type="InterPro" id="IPR022447">
    <property type="entry name" value="Lys_aminomutase-rel"/>
</dbReference>
<keyword evidence="6 11" id="KW-0479">Metal-binding</keyword>
<dbReference type="CDD" id="cd01335">
    <property type="entry name" value="Radical_SAM"/>
    <property type="match status" value="1"/>
</dbReference>
<evidence type="ECO:0000256" key="11">
    <source>
        <dbReference type="PIRSR" id="PIRSR004911-1"/>
    </source>
</evidence>
<proteinExistence type="inferred from homology"/>
<evidence type="ECO:0000256" key="5">
    <source>
        <dbReference type="ARBA" id="ARBA00022691"/>
    </source>
</evidence>
<evidence type="ECO:0000256" key="2">
    <source>
        <dbReference type="ARBA" id="ARBA00001966"/>
    </source>
</evidence>
<dbReference type="PANTHER" id="PTHR30538:SF1">
    <property type="entry name" value="L-LYSINE 2,3-AMINOMUTASE"/>
    <property type="match status" value="1"/>
</dbReference>
<dbReference type="AlphaFoldDB" id="A0A0N8GEB4"/>
<dbReference type="InterPro" id="IPR058240">
    <property type="entry name" value="rSAM_sf"/>
</dbReference>
<dbReference type="Pfam" id="PF04055">
    <property type="entry name" value="Radical_SAM"/>
    <property type="match status" value="1"/>
</dbReference>
<feature type="domain" description="Radical SAM core" evidence="13">
    <location>
        <begin position="95"/>
        <end position="315"/>
    </location>
</feature>
<organism evidence="14 15">
    <name type="scientific">Prosthecodimorpha hirschii</name>
    <dbReference type="NCBI Taxonomy" id="665126"/>
    <lineage>
        <taxon>Bacteria</taxon>
        <taxon>Pseudomonadati</taxon>
        <taxon>Pseudomonadota</taxon>
        <taxon>Alphaproteobacteria</taxon>
        <taxon>Hyphomicrobiales</taxon>
        <taxon>Ancalomicrobiaceae</taxon>
        <taxon>Prosthecodimorpha</taxon>
    </lineage>
</organism>
<accession>A0A0N8GEB4</accession>
<feature type="binding site" evidence="11">
    <location>
        <position position="109"/>
    </location>
    <ligand>
        <name>[4Fe-4S] cluster</name>
        <dbReference type="ChEBI" id="CHEBI:49883"/>
        <note>4Fe-4S-S-AdoMet</note>
    </ligand>
</feature>
<feature type="binding site" evidence="11">
    <location>
        <position position="113"/>
    </location>
    <ligand>
        <name>[4Fe-4S] cluster</name>
        <dbReference type="ChEBI" id="CHEBI:49883"/>
        <note>4Fe-4S-S-AdoMet</note>
    </ligand>
</feature>
<dbReference type="EMBL" id="LJYW01000001">
    <property type="protein sequence ID" value="KPL51049.1"/>
    <property type="molecule type" value="Genomic_DNA"/>
</dbReference>
<keyword evidence="5" id="KW-0949">S-adenosyl-L-methionine</keyword>
<comment type="cofactor">
    <cofactor evidence="1 12">
        <name>pyridoxal 5'-phosphate</name>
        <dbReference type="ChEBI" id="CHEBI:597326"/>
    </cofactor>
</comment>
<evidence type="ECO:0000256" key="4">
    <source>
        <dbReference type="ARBA" id="ARBA00022485"/>
    </source>
</evidence>
<comment type="similarity">
    <text evidence="3">Belongs to the radical SAM superfamily. KamA family.</text>
</comment>
<dbReference type="InterPro" id="IPR013785">
    <property type="entry name" value="Aldolase_TIM"/>
</dbReference>
<evidence type="ECO:0000256" key="10">
    <source>
        <dbReference type="ARBA" id="ARBA00023235"/>
    </source>
</evidence>
<dbReference type="SUPFAM" id="SSF102114">
    <property type="entry name" value="Radical SAM enzymes"/>
    <property type="match status" value="1"/>
</dbReference>
<reference evidence="14 15" key="2">
    <citation type="submission" date="2015-10" db="EMBL/GenBank/DDBJ databases">
        <title>Draft Genome Sequence of Prosthecomicrobium hirschii ATCC 27832.</title>
        <authorList>
            <person name="Daniel J."/>
            <person name="Givan S.A."/>
            <person name="Brun Y.V."/>
            <person name="Brown P.J."/>
        </authorList>
    </citation>
    <scope>NUCLEOTIDE SEQUENCE [LARGE SCALE GENOMIC DNA]</scope>
    <source>
        <strain evidence="14 15">16</strain>
    </source>
</reference>
<dbReference type="SFLD" id="SFLDS00029">
    <property type="entry name" value="Radical_SAM"/>
    <property type="match status" value="1"/>
</dbReference>
<keyword evidence="8" id="KW-0408">Iron</keyword>
<evidence type="ECO:0000256" key="7">
    <source>
        <dbReference type="ARBA" id="ARBA00022898"/>
    </source>
</evidence>
<dbReference type="InterPro" id="IPR007197">
    <property type="entry name" value="rSAM"/>
</dbReference>
<name>A0A0N8GEB4_9HYPH</name>
<dbReference type="InterPro" id="IPR025895">
    <property type="entry name" value="LAM_C_dom"/>
</dbReference>
<gene>
    <name evidence="14" type="ORF">ABB55_01445</name>
</gene>
<reference evidence="14 15" key="1">
    <citation type="submission" date="2015-09" db="EMBL/GenBank/DDBJ databases">
        <authorList>
            <consortium name="Swine Surveillance"/>
        </authorList>
    </citation>
    <scope>NUCLEOTIDE SEQUENCE [LARGE SCALE GENOMIC DNA]</scope>
    <source>
        <strain evidence="14 15">16</strain>
    </source>
</reference>
<evidence type="ECO:0000256" key="8">
    <source>
        <dbReference type="ARBA" id="ARBA00023004"/>
    </source>
</evidence>
<comment type="cofactor">
    <cofactor evidence="2">
        <name>[4Fe-4S] cluster</name>
        <dbReference type="ChEBI" id="CHEBI:49883"/>
    </cofactor>
</comment>
<dbReference type="RefSeq" id="WP_054357212.1">
    <property type="nucleotide sequence ID" value="NZ_LJYW01000001.1"/>
</dbReference>
<keyword evidence="15" id="KW-1185">Reference proteome</keyword>
<comment type="caution">
    <text evidence="14">The sequence shown here is derived from an EMBL/GenBank/DDBJ whole genome shotgun (WGS) entry which is preliminary data.</text>
</comment>
<dbReference type="GO" id="GO:0016853">
    <property type="term" value="F:isomerase activity"/>
    <property type="evidence" value="ECO:0007669"/>
    <property type="project" value="UniProtKB-KW"/>
</dbReference>
<protein>
    <submittedName>
        <fullName evidence="14">Lysine 2,3-aminomutase</fullName>
    </submittedName>
</protein>
<keyword evidence="10" id="KW-0413">Isomerase</keyword>
<evidence type="ECO:0000259" key="13">
    <source>
        <dbReference type="PROSITE" id="PS51918"/>
    </source>
</evidence>
<sequence length="357" mass="38556">MTSEGPQRPPAVVRVADLVARGLIAPEAAPAIERVTQDFSLRITADMAAAIDPADPADPIARQFVPGTAELDIAPEEVADPIGDGVHEIAPGLIRRYPDRALLKPTHLCQVYCRFCFRRETVGGDPGLGDAELAAALDRIRAEPGLFEVILSGGDPLVLSDRRIGRILEALDAIEHVGVIRFHTRVPVVDPARITPAFLDLLDLRAAVWFVLHVNHASELTENARKSIRALTRAGVPLLAQTVLLKGINDDAAVLEDLFRSLVALRVKPYYLHHLDRARGTGHFRTSLAEGRSLMRTLRGRLTGIAQPTYMLDIPGGYGKVPVGPDYVASAGPGLYRVTDPQGATHDYRDGSDGGPD</sequence>
<feature type="modified residue" description="N6-(pyridoxal phosphate)lysine" evidence="12">
    <location>
        <position position="320"/>
    </location>
</feature>
<dbReference type="Gene3D" id="3.20.20.70">
    <property type="entry name" value="Aldolase class I"/>
    <property type="match status" value="1"/>
</dbReference>
<dbReference type="PIRSF" id="PIRSF004911">
    <property type="entry name" value="DUF160"/>
    <property type="match status" value="1"/>
</dbReference>
<dbReference type="GO" id="GO:0046872">
    <property type="term" value="F:metal ion binding"/>
    <property type="evidence" value="ECO:0007669"/>
    <property type="project" value="UniProtKB-KW"/>
</dbReference>
<evidence type="ECO:0000313" key="14">
    <source>
        <dbReference type="EMBL" id="KPL51049.1"/>
    </source>
</evidence>
<feature type="binding site" evidence="11">
    <location>
        <position position="116"/>
    </location>
    <ligand>
        <name>[4Fe-4S] cluster</name>
        <dbReference type="ChEBI" id="CHEBI:49883"/>
        <note>4Fe-4S-S-AdoMet</note>
    </ligand>
</feature>
<dbReference type="NCBIfam" id="TIGR03822">
    <property type="entry name" value="AblA_like_2"/>
    <property type="match status" value="1"/>
</dbReference>
<keyword evidence="7 12" id="KW-0663">Pyridoxal phosphate</keyword>
<evidence type="ECO:0000256" key="3">
    <source>
        <dbReference type="ARBA" id="ARBA00008703"/>
    </source>
</evidence>
<evidence type="ECO:0000256" key="12">
    <source>
        <dbReference type="PIRSR" id="PIRSR603739-50"/>
    </source>
</evidence>
<dbReference type="PANTHER" id="PTHR30538">
    <property type="entry name" value="LYSINE 2,3-AMINOMUTASE-RELATED"/>
    <property type="match status" value="1"/>
</dbReference>
<dbReference type="NCBIfam" id="TIGR00238">
    <property type="entry name" value="KamA family radical SAM protein"/>
    <property type="match status" value="1"/>
</dbReference>
<evidence type="ECO:0000313" key="15">
    <source>
        <dbReference type="Proteomes" id="UP000048984"/>
    </source>
</evidence>
<evidence type="ECO:0000256" key="6">
    <source>
        <dbReference type="ARBA" id="ARBA00022723"/>
    </source>
</evidence>
<evidence type="ECO:0000256" key="1">
    <source>
        <dbReference type="ARBA" id="ARBA00001933"/>
    </source>
</evidence>
<keyword evidence="4 11" id="KW-0004">4Fe-4S</keyword>